<dbReference type="Proteomes" id="UP000051977">
    <property type="component" value="Unassembled WGS sequence"/>
</dbReference>
<name>A0ABR5PCV5_9LACO</name>
<keyword evidence="2" id="KW-1185">Reference proteome</keyword>
<dbReference type="EMBL" id="AZEI01000075">
    <property type="protein sequence ID" value="KRL16240.1"/>
    <property type="molecule type" value="Genomic_DNA"/>
</dbReference>
<sequence>MIKEEGIVLKARKQGNDLVLSIPKHFKVAEGTEFMSMQGADGSLIYTPKAPNIYQDPKYAKTNLRFVPKDIDDGPVGREDV</sequence>
<dbReference type="NCBIfam" id="NF047400">
    <property type="entry name" value="MazE_PemI_antitoxin"/>
    <property type="match status" value="1"/>
</dbReference>
<proteinExistence type="predicted"/>
<organism evidence="1 2">
    <name type="scientific">Lentilactobacillus rapi DSM 19907 = JCM 15042</name>
    <dbReference type="NCBI Taxonomy" id="1423795"/>
    <lineage>
        <taxon>Bacteria</taxon>
        <taxon>Bacillati</taxon>
        <taxon>Bacillota</taxon>
        <taxon>Bacilli</taxon>
        <taxon>Lactobacillales</taxon>
        <taxon>Lactobacillaceae</taxon>
        <taxon>Lentilactobacillus</taxon>
    </lineage>
</organism>
<comment type="caution">
    <text evidence="1">The sequence shown here is derived from an EMBL/GenBank/DDBJ whole genome shotgun (WGS) entry which is preliminary data.</text>
</comment>
<gene>
    <name evidence="1" type="ORF">FD12_GL000151</name>
</gene>
<accession>A0ABR5PCV5</accession>
<reference evidence="1 2" key="1">
    <citation type="journal article" date="2015" name="Genome Announc.">
        <title>Expanding the biotechnology potential of lactobacilli through comparative genomics of 213 strains and associated genera.</title>
        <authorList>
            <person name="Sun Z."/>
            <person name="Harris H.M."/>
            <person name="McCann A."/>
            <person name="Guo C."/>
            <person name="Argimon S."/>
            <person name="Zhang W."/>
            <person name="Yang X."/>
            <person name="Jeffery I.B."/>
            <person name="Cooney J.C."/>
            <person name="Kagawa T.F."/>
            <person name="Liu W."/>
            <person name="Song Y."/>
            <person name="Salvetti E."/>
            <person name="Wrobel A."/>
            <person name="Rasinkangas P."/>
            <person name="Parkhill J."/>
            <person name="Rea M.C."/>
            <person name="O'Sullivan O."/>
            <person name="Ritari J."/>
            <person name="Douillard F.P."/>
            <person name="Paul Ross R."/>
            <person name="Yang R."/>
            <person name="Briner A.E."/>
            <person name="Felis G.E."/>
            <person name="de Vos W.M."/>
            <person name="Barrangou R."/>
            <person name="Klaenhammer T.R."/>
            <person name="Caufield P.W."/>
            <person name="Cui Y."/>
            <person name="Zhang H."/>
            <person name="O'Toole P.W."/>
        </authorList>
    </citation>
    <scope>NUCLEOTIDE SEQUENCE [LARGE SCALE GENOMIC DNA]</scope>
    <source>
        <strain evidence="1 2">DSM 19907</strain>
    </source>
</reference>
<evidence type="ECO:0008006" key="3">
    <source>
        <dbReference type="Google" id="ProtNLM"/>
    </source>
</evidence>
<evidence type="ECO:0000313" key="1">
    <source>
        <dbReference type="EMBL" id="KRL16240.1"/>
    </source>
</evidence>
<protein>
    <recommendedName>
        <fullName evidence="3">AbrB family transcriptional regulator</fullName>
    </recommendedName>
</protein>
<evidence type="ECO:0000313" key="2">
    <source>
        <dbReference type="Proteomes" id="UP000051977"/>
    </source>
</evidence>